<organism evidence="1 2">
    <name type="scientific">Marivivens niveibacter</name>
    <dbReference type="NCBI Taxonomy" id="1930667"/>
    <lineage>
        <taxon>Bacteria</taxon>
        <taxon>Pseudomonadati</taxon>
        <taxon>Pseudomonadota</taxon>
        <taxon>Alphaproteobacteria</taxon>
        <taxon>Rhodobacterales</taxon>
        <taxon>Paracoccaceae</taxon>
        <taxon>Marivivens group</taxon>
        <taxon>Marivivens</taxon>
    </lineage>
</organism>
<dbReference type="RefSeq" id="WP_133064489.1">
    <property type="nucleotide sequence ID" value="NZ_MSPP01000001.1"/>
</dbReference>
<name>A0A251X1U4_9RHOB</name>
<dbReference type="OrthoDB" id="7873197at2"/>
<dbReference type="EMBL" id="MSPP01000001">
    <property type="protein sequence ID" value="OUD10689.1"/>
    <property type="molecule type" value="Genomic_DNA"/>
</dbReference>
<gene>
    <name evidence="1" type="ORF">BVC71_04170</name>
</gene>
<sequence length="109" mass="12070">MTGQNTQQHTAAQAKVDDLRQVYQSAGRVLHGLIIRAEEGDADSAKKLTNQIGVLTELFARLRKAEDAFEDKFGEGTRDGDIDFDAVRLSIGRRLDRIRHSRTTGGIFG</sequence>
<proteinExistence type="predicted"/>
<evidence type="ECO:0000313" key="2">
    <source>
        <dbReference type="Proteomes" id="UP000194664"/>
    </source>
</evidence>
<comment type="caution">
    <text evidence="1">The sequence shown here is derived from an EMBL/GenBank/DDBJ whole genome shotgun (WGS) entry which is preliminary data.</text>
</comment>
<keyword evidence="2" id="KW-1185">Reference proteome</keyword>
<dbReference type="AlphaFoldDB" id="A0A251X1U4"/>
<dbReference type="Proteomes" id="UP000194664">
    <property type="component" value="Unassembled WGS sequence"/>
</dbReference>
<protein>
    <submittedName>
        <fullName evidence="1">Uncharacterized protein</fullName>
    </submittedName>
</protein>
<evidence type="ECO:0000313" key="1">
    <source>
        <dbReference type="EMBL" id="OUD10689.1"/>
    </source>
</evidence>
<accession>A0A251X1U4</accession>
<reference evidence="1 2" key="1">
    <citation type="submission" date="2016-12" db="EMBL/GenBank/DDBJ databases">
        <title>The draft genome sequence of HSLHS2.</title>
        <authorList>
            <person name="Hu D."/>
            <person name="Wang L."/>
            <person name="Shao Z."/>
        </authorList>
    </citation>
    <scope>NUCLEOTIDE SEQUENCE [LARGE SCALE GENOMIC DNA]</scope>
    <source>
        <strain evidence="1">MCCC 1A06712</strain>
    </source>
</reference>